<dbReference type="AlphaFoldDB" id="B5YLP3"/>
<evidence type="ECO:0000313" key="1">
    <source>
        <dbReference type="EMBL" id="ACI64114.1"/>
    </source>
</evidence>
<sequence>MGTSLLSPMAQPFQPIEFAIFNEGVPSSVFYGAHPEHDIVSHIADEAIDETFPPSAEDVAEMEAAEEFVEFMAWLAFLDEHEEQARASFAGFKKRWESRRTAGLVGKPKSVRPEVAPYLQTAGASVKETDLLPYVPRVYEGTNFKAKNKMMQRLQHQAVPKNVKGLHGYAPPIQQPRKHN</sequence>
<dbReference type="HOGENOM" id="CLU_1506252_0_0_1"/>
<name>B5YLP3_THAPS</name>
<evidence type="ECO:0000313" key="2">
    <source>
        <dbReference type="Proteomes" id="UP000001449"/>
    </source>
</evidence>
<reference evidence="1 2" key="2">
    <citation type="journal article" date="2008" name="Nature">
        <title>The Phaeodactylum genome reveals the evolutionary history of diatom genomes.</title>
        <authorList>
            <person name="Bowler C."/>
            <person name="Allen A.E."/>
            <person name="Badger J.H."/>
            <person name="Grimwood J."/>
            <person name="Jabbari K."/>
            <person name="Kuo A."/>
            <person name="Maheswari U."/>
            <person name="Martens C."/>
            <person name="Maumus F."/>
            <person name="Otillar R.P."/>
            <person name="Rayko E."/>
            <person name="Salamov A."/>
            <person name="Vandepoele K."/>
            <person name="Beszteri B."/>
            <person name="Gruber A."/>
            <person name="Heijde M."/>
            <person name="Katinka M."/>
            <person name="Mock T."/>
            <person name="Valentin K."/>
            <person name="Verret F."/>
            <person name="Berges J.A."/>
            <person name="Brownlee C."/>
            <person name="Cadoret J.P."/>
            <person name="Chiovitti A."/>
            <person name="Choi C.J."/>
            <person name="Coesel S."/>
            <person name="De Martino A."/>
            <person name="Detter J.C."/>
            <person name="Durkin C."/>
            <person name="Falciatore A."/>
            <person name="Fournet J."/>
            <person name="Haruta M."/>
            <person name="Huysman M.J."/>
            <person name="Jenkins B.D."/>
            <person name="Jiroutova K."/>
            <person name="Jorgensen R.E."/>
            <person name="Joubert Y."/>
            <person name="Kaplan A."/>
            <person name="Kroger N."/>
            <person name="Kroth P.G."/>
            <person name="La Roche J."/>
            <person name="Lindquist E."/>
            <person name="Lommer M."/>
            <person name="Martin-Jezequel V."/>
            <person name="Lopez P.J."/>
            <person name="Lucas S."/>
            <person name="Mangogna M."/>
            <person name="McGinnis K."/>
            <person name="Medlin L.K."/>
            <person name="Montsant A."/>
            <person name="Oudot-Le Secq M.P."/>
            <person name="Napoli C."/>
            <person name="Obornik M."/>
            <person name="Parker M.S."/>
            <person name="Petit J.L."/>
            <person name="Porcel B.M."/>
            <person name="Poulsen N."/>
            <person name="Robison M."/>
            <person name="Rychlewski L."/>
            <person name="Rynearson T.A."/>
            <person name="Schmutz J."/>
            <person name="Shapiro H."/>
            <person name="Siaut M."/>
            <person name="Stanley M."/>
            <person name="Sussman M.R."/>
            <person name="Taylor A.R."/>
            <person name="Vardi A."/>
            <person name="von Dassow P."/>
            <person name="Vyverman W."/>
            <person name="Willis A."/>
            <person name="Wyrwicz L.S."/>
            <person name="Rokhsar D.S."/>
            <person name="Weissenbach J."/>
            <person name="Armbrust E.V."/>
            <person name="Green B.R."/>
            <person name="Van de Peer Y."/>
            <person name="Grigoriev I.V."/>
        </authorList>
    </citation>
    <scope>NUCLEOTIDE SEQUENCE [LARGE SCALE GENOMIC DNA]</scope>
    <source>
        <strain evidence="1 2">CCMP1335</strain>
    </source>
</reference>
<dbReference type="Proteomes" id="UP000001449">
    <property type="component" value="Chromosome 18"/>
</dbReference>
<dbReference type="KEGG" id="tps:THAPS_25347"/>
<keyword evidence="2" id="KW-1185">Reference proteome</keyword>
<dbReference type="PaxDb" id="35128-Thaps25347"/>
<dbReference type="eggNOG" id="ENOG502T0MG">
    <property type="taxonomic scope" value="Eukaryota"/>
</dbReference>
<organism evidence="1 2">
    <name type="scientific">Thalassiosira pseudonana</name>
    <name type="common">Marine diatom</name>
    <name type="synonym">Cyclotella nana</name>
    <dbReference type="NCBI Taxonomy" id="35128"/>
    <lineage>
        <taxon>Eukaryota</taxon>
        <taxon>Sar</taxon>
        <taxon>Stramenopiles</taxon>
        <taxon>Ochrophyta</taxon>
        <taxon>Bacillariophyta</taxon>
        <taxon>Coscinodiscophyceae</taxon>
        <taxon>Thalassiosirophycidae</taxon>
        <taxon>Thalassiosirales</taxon>
        <taxon>Thalassiosiraceae</taxon>
        <taxon>Thalassiosira</taxon>
    </lineage>
</organism>
<proteinExistence type="predicted"/>
<gene>
    <name evidence="1" type="ORF">THAPS_25347</name>
</gene>
<dbReference type="OMA" id="MMEECEE"/>
<protein>
    <submittedName>
        <fullName evidence="1">Uncharacterized protein</fullName>
    </submittedName>
</protein>
<dbReference type="EMBL" id="CP001159">
    <property type="protein sequence ID" value="ACI64114.1"/>
    <property type="molecule type" value="Genomic_DNA"/>
</dbReference>
<accession>B5YLP3</accession>
<reference evidence="1 2" key="1">
    <citation type="journal article" date="2004" name="Science">
        <title>The genome of the diatom Thalassiosira pseudonana: ecology, evolution, and metabolism.</title>
        <authorList>
            <person name="Armbrust E.V."/>
            <person name="Berges J.A."/>
            <person name="Bowler C."/>
            <person name="Green B.R."/>
            <person name="Martinez D."/>
            <person name="Putnam N.H."/>
            <person name="Zhou S."/>
            <person name="Allen A.E."/>
            <person name="Apt K.E."/>
            <person name="Bechner M."/>
            <person name="Brzezinski M.A."/>
            <person name="Chaal B.K."/>
            <person name="Chiovitti A."/>
            <person name="Davis A.K."/>
            <person name="Demarest M.S."/>
            <person name="Detter J.C."/>
            <person name="Glavina T."/>
            <person name="Goodstein D."/>
            <person name="Hadi M.Z."/>
            <person name="Hellsten U."/>
            <person name="Hildebrand M."/>
            <person name="Jenkins B.D."/>
            <person name="Jurka J."/>
            <person name="Kapitonov V.V."/>
            <person name="Kroger N."/>
            <person name="Lau W.W."/>
            <person name="Lane T.W."/>
            <person name="Larimer F.W."/>
            <person name="Lippmeier J.C."/>
            <person name="Lucas S."/>
            <person name="Medina M."/>
            <person name="Montsant A."/>
            <person name="Obornik M."/>
            <person name="Parker M.S."/>
            <person name="Palenik B."/>
            <person name="Pazour G.J."/>
            <person name="Richardson P.M."/>
            <person name="Rynearson T.A."/>
            <person name="Saito M.A."/>
            <person name="Schwartz D.C."/>
            <person name="Thamatrakoln K."/>
            <person name="Valentin K."/>
            <person name="Vardi A."/>
            <person name="Wilkerson F.P."/>
            <person name="Rokhsar D.S."/>
        </authorList>
    </citation>
    <scope>NUCLEOTIDE SEQUENCE [LARGE SCALE GENOMIC DNA]</scope>
    <source>
        <strain evidence="1 2">CCMP1335</strain>
    </source>
</reference>
<dbReference type="InParanoid" id="B5YLP3"/>
<dbReference type="RefSeq" id="XP_002295397.1">
    <property type="nucleotide sequence ID" value="XM_002295361.1"/>
</dbReference>
<dbReference type="GeneID" id="7444252"/>